<dbReference type="PANTHER" id="PTHR43047:SF72">
    <property type="entry name" value="OSMOSENSING HISTIDINE PROTEIN KINASE SLN1"/>
    <property type="match status" value="1"/>
</dbReference>
<name>A0ABQ8EX11_9FUNG</name>
<evidence type="ECO:0000313" key="11">
    <source>
        <dbReference type="Proteomes" id="UP001648503"/>
    </source>
</evidence>
<gene>
    <name evidence="10" type="ORF">BASA50_010981</name>
</gene>
<dbReference type="CDD" id="cd17546">
    <property type="entry name" value="REC_hyHK_CKI1_RcsC-like"/>
    <property type="match status" value="1"/>
</dbReference>
<dbReference type="InterPro" id="IPR011006">
    <property type="entry name" value="CheY-like_superfamily"/>
</dbReference>
<keyword evidence="11" id="KW-1185">Reference proteome</keyword>
<dbReference type="SUPFAM" id="SSF55781">
    <property type="entry name" value="GAF domain-like"/>
    <property type="match status" value="2"/>
</dbReference>
<dbReference type="PROSITE" id="PS50046">
    <property type="entry name" value="PHYTOCHROME_2"/>
    <property type="match status" value="1"/>
</dbReference>
<evidence type="ECO:0000256" key="5">
    <source>
        <dbReference type="ARBA" id="ARBA00022777"/>
    </source>
</evidence>
<dbReference type="SUPFAM" id="SSF52172">
    <property type="entry name" value="CheY-like"/>
    <property type="match status" value="1"/>
</dbReference>
<accession>A0ABQ8EX11</accession>
<evidence type="ECO:0000256" key="6">
    <source>
        <dbReference type="PROSITE-ProRule" id="PRU00169"/>
    </source>
</evidence>
<evidence type="ECO:0000256" key="1">
    <source>
        <dbReference type="ARBA" id="ARBA00000085"/>
    </source>
</evidence>
<dbReference type="EC" id="2.7.13.3" evidence="2"/>
<dbReference type="Gene3D" id="3.30.450.40">
    <property type="match status" value="1"/>
</dbReference>
<reference evidence="10 11" key="1">
    <citation type="submission" date="2021-02" db="EMBL/GenBank/DDBJ databases">
        <title>Variation within the Batrachochytrium salamandrivorans European outbreak.</title>
        <authorList>
            <person name="Kelly M."/>
            <person name="Pasmans F."/>
            <person name="Shea T.P."/>
            <person name="Munoz J.F."/>
            <person name="Carranza S."/>
            <person name="Cuomo C.A."/>
            <person name="Martel A."/>
        </authorList>
    </citation>
    <scope>NUCLEOTIDE SEQUENCE [LARGE SCALE GENOMIC DNA]</scope>
    <source>
        <strain evidence="10 11">AMFP18/2</strain>
    </source>
</reference>
<dbReference type="Gene3D" id="3.40.50.2300">
    <property type="match status" value="1"/>
</dbReference>
<evidence type="ECO:0000259" key="8">
    <source>
        <dbReference type="PROSITE" id="PS50109"/>
    </source>
</evidence>
<protein>
    <recommendedName>
        <fullName evidence="2">histidine kinase</fullName>
        <ecNumber evidence="2">2.7.13.3</ecNumber>
    </recommendedName>
</protein>
<evidence type="ECO:0000259" key="9">
    <source>
        <dbReference type="PROSITE" id="PS50110"/>
    </source>
</evidence>
<dbReference type="Pfam" id="PF02518">
    <property type="entry name" value="HATPase_c"/>
    <property type="match status" value="1"/>
</dbReference>
<keyword evidence="5" id="KW-0418">Kinase</keyword>
<feature type="modified residue" description="4-aspartylphosphate" evidence="6">
    <location>
        <position position="744"/>
    </location>
</feature>
<dbReference type="InterPro" id="IPR004358">
    <property type="entry name" value="Sig_transdc_His_kin-like_C"/>
</dbReference>
<dbReference type="InterPro" id="IPR016132">
    <property type="entry name" value="Phyto_chromo_attachment"/>
</dbReference>
<evidence type="ECO:0000256" key="2">
    <source>
        <dbReference type="ARBA" id="ARBA00012438"/>
    </source>
</evidence>
<dbReference type="InterPro" id="IPR003594">
    <property type="entry name" value="HATPase_dom"/>
</dbReference>
<dbReference type="SMART" id="SM00387">
    <property type="entry name" value="HATPase_c"/>
    <property type="match status" value="1"/>
</dbReference>
<dbReference type="InterPro" id="IPR005467">
    <property type="entry name" value="His_kinase_dom"/>
</dbReference>
<evidence type="ECO:0000313" key="10">
    <source>
        <dbReference type="EMBL" id="KAH6587962.1"/>
    </source>
</evidence>
<comment type="caution">
    <text evidence="10">The sequence shown here is derived from an EMBL/GenBank/DDBJ whole genome shotgun (WGS) entry which is preliminary data.</text>
</comment>
<dbReference type="PROSITE" id="PS50109">
    <property type="entry name" value="HIS_KIN"/>
    <property type="match status" value="1"/>
</dbReference>
<evidence type="ECO:0000256" key="3">
    <source>
        <dbReference type="ARBA" id="ARBA00022553"/>
    </source>
</evidence>
<feature type="domain" description="Response regulatory" evidence="9">
    <location>
        <begin position="656"/>
        <end position="814"/>
    </location>
</feature>
<sequence length="894" mass="100656">MNVLTRIEQYLYSLPNLEQRLSFMARVVRRMINFDQVSIYKLGNEKDMSIIFEEENEMTSTNFNYPGFKGAKFVVSESRWKEGISRACIRMVEDIQAPNAYIYASDPTEILTLECCTLKPLFAFQTKYISEIGARAVFYIRLCVFGESWASISLHCGTPNRPSLSCMSFFGLLSHAFSRAIEDSLMDQTINAGRILADQTFSNLGKTIPQTKDHIKQSSSQNSCANQLASLISNLLPMFTVDSAIVCLRNDVKFLNTHTDPNELQNIAAYLRRKQFKDIFISRCCARDYLDATHIVNGKTVRIFVKVAGIMLIPLSASGDAFLAFIRHQNPEFARNVRYDLDDLTKKGNEIPDITSPEQIPCDIWTKAEENLGKVLQIVFWTFIASLQERETGLNNEQLKDIMLANVSHEVRTPLNGIINFLEVMMEDMDSESFMSCWNYAYDASRSVIHIINELLLITKTKWGDIYLRSEPFRIFDCIRSCAGMFEMITKGNDLAFSVEMNNLPPDTVVIGDQEKIRQVLTNLLGNAVKYTEKGFVKLVVVSKIKPDKTLKISLSIHDSGMGIPSDKLNTIFQAFERIDDFDDRRRDIEGVGLGLAICSKLTALMNGSLTVDSTEQNGAIFTFKLCLPIQSQRTCTESYPGDSKPLVSAIQRPLSVFIADDDLISQQVMKMRLVRDGHSINVFNNGQLLVDKIHELAKAVALEASNKNVDESALLSSPNDIGSEVPNLVQELQLVGVDLILMDMHMPHMGGLEASKRIRQIEHSYNLKRTPIIATTGAAETENRIKCLSVGMDGFTSKPVDFTILRVMIQLIQDGTWDQRDPKTGDQCPFASRENPNLFMDDRDNSTLKWINATGWFPQSAVEYVKGSVLLTEAADVDCEATLHKPFEFAQDF</sequence>
<dbReference type="InterPro" id="IPR001789">
    <property type="entry name" value="Sig_transdc_resp-reg_receiver"/>
</dbReference>
<dbReference type="SUPFAM" id="SSF55874">
    <property type="entry name" value="ATPase domain of HSP90 chaperone/DNA topoisomerase II/histidine kinase"/>
    <property type="match status" value="1"/>
</dbReference>
<dbReference type="PANTHER" id="PTHR43047">
    <property type="entry name" value="TWO-COMPONENT HISTIDINE PROTEIN KINASE"/>
    <property type="match status" value="1"/>
</dbReference>
<dbReference type="Pfam" id="PF00512">
    <property type="entry name" value="HisKA"/>
    <property type="match status" value="1"/>
</dbReference>
<dbReference type="InterPro" id="IPR036890">
    <property type="entry name" value="HATPase_C_sf"/>
</dbReference>
<dbReference type="PRINTS" id="PR00344">
    <property type="entry name" value="BCTRLSENSOR"/>
</dbReference>
<feature type="domain" description="Histidine kinase" evidence="8">
    <location>
        <begin position="406"/>
        <end position="630"/>
    </location>
</feature>
<organism evidence="10 11">
    <name type="scientific">Batrachochytrium salamandrivorans</name>
    <dbReference type="NCBI Taxonomy" id="1357716"/>
    <lineage>
        <taxon>Eukaryota</taxon>
        <taxon>Fungi</taxon>
        <taxon>Fungi incertae sedis</taxon>
        <taxon>Chytridiomycota</taxon>
        <taxon>Chytridiomycota incertae sedis</taxon>
        <taxon>Chytridiomycetes</taxon>
        <taxon>Rhizophydiales</taxon>
        <taxon>Rhizophydiales incertae sedis</taxon>
        <taxon>Batrachochytrium</taxon>
    </lineage>
</organism>
<dbReference type="Pfam" id="PF00072">
    <property type="entry name" value="Response_reg"/>
    <property type="match status" value="1"/>
</dbReference>
<dbReference type="Gene3D" id="3.30.450.270">
    <property type="match status" value="1"/>
</dbReference>
<dbReference type="EMBL" id="JAFCIX010000547">
    <property type="protein sequence ID" value="KAH6587962.1"/>
    <property type="molecule type" value="Genomic_DNA"/>
</dbReference>
<dbReference type="InterPro" id="IPR036097">
    <property type="entry name" value="HisK_dim/P_sf"/>
</dbReference>
<dbReference type="Gene3D" id="1.10.287.130">
    <property type="match status" value="1"/>
</dbReference>
<dbReference type="SMART" id="SM00388">
    <property type="entry name" value="HisKA"/>
    <property type="match status" value="1"/>
</dbReference>
<dbReference type="InterPro" id="IPR003661">
    <property type="entry name" value="HisK_dim/P_dom"/>
</dbReference>
<evidence type="ECO:0000256" key="4">
    <source>
        <dbReference type="ARBA" id="ARBA00022679"/>
    </source>
</evidence>
<dbReference type="Gene3D" id="3.30.565.10">
    <property type="entry name" value="Histidine kinase-like ATPase, C-terminal domain"/>
    <property type="match status" value="1"/>
</dbReference>
<evidence type="ECO:0000259" key="7">
    <source>
        <dbReference type="PROSITE" id="PS50046"/>
    </source>
</evidence>
<feature type="domain" description="Phytochrome chromophore attachment site" evidence="7">
    <location>
        <begin position="16"/>
        <end position="161"/>
    </location>
</feature>
<keyword evidence="4" id="KW-0808">Transferase</keyword>
<keyword evidence="3 6" id="KW-0597">Phosphoprotein</keyword>
<proteinExistence type="predicted"/>
<dbReference type="SMART" id="SM00448">
    <property type="entry name" value="REC"/>
    <property type="match status" value="1"/>
</dbReference>
<dbReference type="CDD" id="cd00082">
    <property type="entry name" value="HisKA"/>
    <property type="match status" value="1"/>
</dbReference>
<dbReference type="PROSITE" id="PS50110">
    <property type="entry name" value="RESPONSE_REGULATORY"/>
    <property type="match status" value="1"/>
</dbReference>
<dbReference type="SUPFAM" id="SSF47384">
    <property type="entry name" value="Homodimeric domain of signal transducing histidine kinase"/>
    <property type="match status" value="1"/>
</dbReference>
<comment type="catalytic activity">
    <reaction evidence="1">
        <text>ATP + protein L-histidine = ADP + protein N-phospho-L-histidine.</text>
        <dbReference type="EC" id="2.7.13.3"/>
    </reaction>
</comment>
<dbReference type="Proteomes" id="UP001648503">
    <property type="component" value="Unassembled WGS sequence"/>
</dbReference>
<dbReference type="InterPro" id="IPR029016">
    <property type="entry name" value="GAF-like_dom_sf"/>
</dbReference>
<dbReference type="InterPro" id="IPR043150">
    <property type="entry name" value="Phytochrome_PHY_sf"/>
</dbReference>